<keyword evidence="3" id="KW-1185">Reference proteome</keyword>
<gene>
    <name evidence="2" type="ORF">H9631_19945</name>
</gene>
<dbReference type="InterPro" id="IPR055259">
    <property type="entry name" value="YkvP/CgeB_Glyco_trans-like"/>
</dbReference>
<feature type="domain" description="Spore protein YkvP/CgeB glycosyl transferase-like" evidence="1">
    <location>
        <begin position="212"/>
        <end position="321"/>
    </location>
</feature>
<sequence>MNKRSKILVLVKPFWVYPKHKVKRDIFEALEKYADIYYWYKNGHIKDILRVLNIKPDFIFHYDIAWNFIMSPKIEGLADIDIPTGCFVIDLHWQADARIQYFQENKIDLIFSATKYPFLNTFPQFSDKFRWLPWSVNPAIMKDYGLEKDIDLLLMGLVYIDNNAHGIHKFPKAMPPKGRYEFRDTVFSKMKDKPGFVYHPHPGHLASQSDQLIVNESFAKELNRSKIFFTCGGRLKMGKVAVLKFFEAPACKTLLLAEPNDDIYDLGFVDKQNFVACTVNDFEEKAEYYLTNDQERLRITENGFQFIHQHHTHDERAKQMLRDINAL</sequence>
<evidence type="ECO:0000259" key="1">
    <source>
        <dbReference type="Pfam" id="PF13524"/>
    </source>
</evidence>
<dbReference type="Pfam" id="PF13524">
    <property type="entry name" value="Glyco_trans_1_2"/>
    <property type="match status" value="1"/>
</dbReference>
<dbReference type="EMBL" id="JACSPV010000055">
    <property type="protein sequence ID" value="MBD8007340.1"/>
    <property type="molecule type" value="Genomic_DNA"/>
</dbReference>
<evidence type="ECO:0000313" key="2">
    <source>
        <dbReference type="EMBL" id="MBD8007340.1"/>
    </source>
</evidence>
<proteinExistence type="predicted"/>
<dbReference type="RefSeq" id="WP_018709227.1">
    <property type="nucleotide sequence ID" value="NZ_JACSPV010000055.1"/>
</dbReference>
<accession>A0ABR8VRE6</accession>
<evidence type="ECO:0000313" key="3">
    <source>
        <dbReference type="Proteomes" id="UP000648182"/>
    </source>
</evidence>
<name>A0ABR8VRE6_9BACI</name>
<protein>
    <submittedName>
        <fullName evidence="2">Glycosyltransferase</fullName>
    </submittedName>
</protein>
<comment type="caution">
    <text evidence="2">The sequence shown here is derived from an EMBL/GenBank/DDBJ whole genome shotgun (WGS) entry which is preliminary data.</text>
</comment>
<reference evidence="2 3" key="1">
    <citation type="submission" date="2020-08" db="EMBL/GenBank/DDBJ databases">
        <title>A Genomic Blueprint of the Chicken Gut Microbiome.</title>
        <authorList>
            <person name="Gilroy R."/>
            <person name="Ravi A."/>
            <person name="Getino M."/>
            <person name="Pursley I."/>
            <person name="Horton D.L."/>
            <person name="Alikhan N.-F."/>
            <person name="Baker D."/>
            <person name="Gharbi K."/>
            <person name="Hall N."/>
            <person name="Watson M."/>
            <person name="Adriaenssens E.M."/>
            <person name="Foster-Nyarko E."/>
            <person name="Jarju S."/>
            <person name="Secka A."/>
            <person name="Antonio M."/>
            <person name="Oren A."/>
            <person name="Chaudhuri R."/>
            <person name="La Ragione R.M."/>
            <person name="Hildebrand F."/>
            <person name="Pallen M.J."/>
        </authorList>
    </citation>
    <scope>NUCLEOTIDE SEQUENCE [LARGE SCALE GENOMIC DNA]</scope>
    <source>
        <strain evidence="2 3">Sa1BUA2</strain>
    </source>
</reference>
<dbReference type="Proteomes" id="UP000648182">
    <property type="component" value="Unassembled WGS sequence"/>
</dbReference>
<organism evidence="2 3">
    <name type="scientific">Bacillus norwichensis</name>
    <dbReference type="NCBI Taxonomy" id="2762217"/>
    <lineage>
        <taxon>Bacteria</taxon>
        <taxon>Bacillati</taxon>
        <taxon>Bacillota</taxon>
        <taxon>Bacilli</taxon>
        <taxon>Bacillales</taxon>
        <taxon>Bacillaceae</taxon>
        <taxon>Bacillus</taxon>
    </lineage>
</organism>